<dbReference type="InterPro" id="IPR018203">
    <property type="entry name" value="GDP_dissociation_inhibitor"/>
</dbReference>
<dbReference type="Gene3D" id="3.30.519.10">
    <property type="entry name" value="Guanine Nucleotide Dissociation Inhibitor, domain 2"/>
    <property type="match status" value="1"/>
</dbReference>
<gene>
    <name evidence="8" type="ORF">HHI36_009549</name>
</gene>
<dbReference type="Pfam" id="PF00996">
    <property type="entry name" value="GDI"/>
    <property type="match status" value="1"/>
</dbReference>
<dbReference type="GO" id="GO:0005968">
    <property type="term" value="C:Rab-protein geranylgeranyltransferase complex"/>
    <property type="evidence" value="ECO:0007669"/>
    <property type="project" value="UniProtKB-UniRule"/>
</dbReference>
<dbReference type="Pfam" id="PF22603">
    <property type="entry name" value="RAE1_2_domI_C"/>
    <property type="match status" value="1"/>
</dbReference>
<evidence type="ECO:0000259" key="7">
    <source>
        <dbReference type="Pfam" id="PF22603"/>
    </source>
</evidence>
<evidence type="ECO:0000256" key="5">
    <source>
        <dbReference type="PIRNR" id="PIRNR016550"/>
    </source>
</evidence>
<dbReference type="PIRSF" id="PIRSF016550">
    <property type="entry name" value="Rab_ger_ger_transf_A_euk"/>
    <property type="match status" value="1"/>
</dbReference>
<dbReference type="FunFam" id="1.10.405.10:FF:000003">
    <property type="entry name" value="Rab proteins geranylgeranyltransferase component A"/>
    <property type="match status" value="1"/>
</dbReference>
<dbReference type="Gene3D" id="3.50.50.60">
    <property type="entry name" value="FAD/NAD(P)-binding domain"/>
    <property type="match status" value="2"/>
</dbReference>
<feature type="compositionally biased region" description="Basic and acidic residues" evidence="6">
    <location>
        <begin position="125"/>
        <end position="141"/>
    </location>
</feature>
<dbReference type="PRINTS" id="PR00891">
    <property type="entry name" value="RABGDIREP"/>
</dbReference>
<comment type="caution">
    <text evidence="8">The sequence shown here is derived from an EMBL/GenBank/DDBJ whole genome shotgun (WGS) entry which is preliminary data.</text>
</comment>
<keyword evidence="9" id="KW-1185">Reference proteome</keyword>
<keyword evidence="3 5" id="KW-0343">GTPase activation</keyword>
<dbReference type="SUPFAM" id="SSF54373">
    <property type="entry name" value="FAD-linked reductases, C-terminal domain"/>
    <property type="match status" value="1"/>
</dbReference>
<protein>
    <recommendedName>
        <fullName evidence="5">Rab proteins geranylgeranyltransferase component A</fullName>
    </recommendedName>
</protein>
<name>A0ABD2MG15_9CUCU</name>
<reference evidence="8 9" key="1">
    <citation type="journal article" date="2021" name="BMC Biol.">
        <title>Horizontally acquired antibacterial genes associated with adaptive radiation of ladybird beetles.</title>
        <authorList>
            <person name="Li H.S."/>
            <person name="Tang X.F."/>
            <person name="Huang Y.H."/>
            <person name="Xu Z.Y."/>
            <person name="Chen M.L."/>
            <person name="Du X.Y."/>
            <person name="Qiu B.Y."/>
            <person name="Chen P.T."/>
            <person name="Zhang W."/>
            <person name="Slipinski A."/>
            <person name="Escalona H.E."/>
            <person name="Waterhouse R.M."/>
            <person name="Zwick A."/>
            <person name="Pang H."/>
        </authorList>
    </citation>
    <scope>NUCLEOTIDE SEQUENCE [LARGE SCALE GENOMIC DNA]</scope>
    <source>
        <strain evidence="8">SYSU2018</strain>
    </source>
</reference>
<dbReference type="Proteomes" id="UP001516400">
    <property type="component" value="Unassembled WGS sequence"/>
</dbReference>
<dbReference type="GO" id="GO:0005829">
    <property type="term" value="C:cytosol"/>
    <property type="evidence" value="ECO:0007669"/>
    <property type="project" value="UniProtKB-SubCell"/>
</dbReference>
<dbReference type="AlphaFoldDB" id="A0ABD2MG15"/>
<dbReference type="InterPro" id="IPR001738">
    <property type="entry name" value="Rab_escort"/>
</dbReference>
<feature type="compositionally biased region" description="Basic and acidic residues" evidence="6">
    <location>
        <begin position="574"/>
        <end position="586"/>
    </location>
</feature>
<evidence type="ECO:0000256" key="1">
    <source>
        <dbReference type="ARBA" id="ARBA00004514"/>
    </source>
</evidence>
<dbReference type="GO" id="GO:0005096">
    <property type="term" value="F:GTPase activator activity"/>
    <property type="evidence" value="ECO:0007669"/>
    <property type="project" value="UniProtKB-UniRule"/>
</dbReference>
<proteinExistence type="inferred from homology"/>
<evidence type="ECO:0000256" key="3">
    <source>
        <dbReference type="ARBA" id="ARBA00022468"/>
    </source>
</evidence>
<sequence>MDYDLPTGFDLIIVGTGVVESIISAAASRIGKRVLQVDTNNYYGGHWASFNLEDIQNLKQENNIDLGKQFPKNLSNEEDFIPLGNKLKCFPYFETEWHIAEEDSIDVLKIKQENLNGKENVVLDEGDKSKLDNDKKEHDDCADKEEDESVVQGEIEEAKEVEQNLNVSTQELLKKDYRKFVIDLCPKLHFARGNFVELLISSNIARYAEFRSVSRVLTWINGNIEVVPCSRSDVFANNKVSVVEKRMLMKLLTSIEEEEKSATVPQNTTFKDFLKNKKLSSNIIHFVLYALSMSNDETIWLEGMKRTKRFLGSLGRFGKTPFLFSMYGSGEITQAFCRLSAVFGGVFALNQQLHGIVLNKENRFESLKCGKQNITASHIVMSVGAAPVSFFKNPTSSLISRAVLITDKSLMDSEQEHMTLLLYPAGNKLITILELGHLTGTCPKNVFLIHITTEGSSNPKEDLEGCVKNLFAFGEQDSNPRKPKVLWSSYFSIPNTNELDLKSSVPSNVFLCPGPDLDLDYDFSLEKAREIFLSIYPDAEFLPRAPDADEIVIGEDPETATEVRASNSNLDISKDTEKSVEEERAIEQSSETELAIEARASCSELDTPSETDNTTKDALKEVEECAEAKENMQ</sequence>
<feature type="region of interest" description="Disordered" evidence="6">
    <location>
        <begin position="122"/>
        <end position="146"/>
    </location>
</feature>
<evidence type="ECO:0000256" key="6">
    <source>
        <dbReference type="SAM" id="MobiDB-lite"/>
    </source>
</evidence>
<organism evidence="8 9">
    <name type="scientific">Cryptolaemus montrouzieri</name>
    <dbReference type="NCBI Taxonomy" id="559131"/>
    <lineage>
        <taxon>Eukaryota</taxon>
        <taxon>Metazoa</taxon>
        <taxon>Ecdysozoa</taxon>
        <taxon>Arthropoda</taxon>
        <taxon>Hexapoda</taxon>
        <taxon>Insecta</taxon>
        <taxon>Pterygota</taxon>
        <taxon>Neoptera</taxon>
        <taxon>Endopterygota</taxon>
        <taxon>Coleoptera</taxon>
        <taxon>Polyphaga</taxon>
        <taxon>Cucujiformia</taxon>
        <taxon>Coccinelloidea</taxon>
        <taxon>Coccinellidae</taxon>
        <taxon>Scymninae</taxon>
        <taxon>Scymnini</taxon>
        <taxon>Cryptolaemus</taxon>
    </lineage>
</organism>
<feature type="domain" description="RAE1/2" evidence="7">
    <location>
        <begin position="399"/>
        <end position="516"/>
    </location>
</feature>
<keyword evidence="4 5" id="KW-0963">Cytoplasm</keyword>
<dbReference type="EMBL" id="JABFTP020000001">
    <property type="protein sequence ID" value="KAL3265341.1"/>
    <property type="molecule type" value="Genomic_DNA"/>
</dbReference>
<dbReference type="InterPro" id="IPR036188">
    <property type="entry name" value="FAD/NAD-bd_sf"/>
</dbReference>
<comment type="similarity">
    <text evidence="2 5">Belongs to the Rab GDI family.</text>
</comment>
<evidence type="ECO:0000256" key="4">
    <source>
        <dbReference type="ARBA" id="ARBA00022490"/>
    </source>
</evidence>
<accession>A0ABD2MG15</accession>
<dbReference type="PANTHER" id="PTHR11787:SF4">
    <property type="entry name" value="CHM, RAB ESCORT PROTEIN 1"/>
    <property type="match status" value="1"/>
</dbReference>
<evidence type="ECO:0000313" key="8">
    <source>
        <dbReference type="EMBL" id="KAL3265341.1"/>
    </source>
</evidence>
<evidence type="ECO:0000313" key="9">
    <source>
        <dbReference type="Proteomes" id="UP001516400"/>
    </source>
</evidence>
<dbReference type="Gene3D" id="1.10.405.10">
    <property type="entry name" value="Guanine Nucleotide Dissociation Inhibitor, domain 1"/>
    <property type="match status" value="1"/>
</dbReference>
<dbReference type="PANTHER" id="PTHR11787">
    <property type="entry name" value="RAB GDP-DISSOCIATION INHIBITOR"/>
    <property type="match status" value="1"/>
</dbReference>
<dbReference type="InterPro" id="IPR054420">
    <property type="entry name" value="RAE1_2_domI_C"/>
</dbReference>
<dbReference type="SUPFAM" id="SSF51905">
    <property type="entry name" value="FAD/NAD(P)-binding domain"/>
    <property type="match status" value="1"/>
</dbReference>
<dbReference type="GO" id="GO:0007264">
    <property type="term" value="P:small GTPase-mediated signal transduction"/>
    <property type="evidence" value="ECO:0007669"/>
    <property type="project" value="UniProtKB-UniRule"/>
</dbReference>
<evidence type="ECO:0000256" key="2">
    <source>
        <dbReference type="ARBA" id="ARBA00005593"/>
    </source>
</evidence>
<comment type="subcellular location">
    <subcellularLocation>
        <location evidence="1">Cytoplasm</location>
        <location evidence="1">Cytosol</location>
    </subcellularLocation>
</comment>
<feature type="region of interest" description="Disordered" evidence="6">
    <location>
        <begin position="574"/>
        <end position="593"/>
    </location>
</feature>
<comment type="function">
    <text evidence="5">Substrate-binding subunit (component A) of the Rab geranylgeranyltransferase (GGTase) complex. Binds unprenylated Rab proteins and presents the substrate peptide to the catalytic component B. The component A is thought to be regenerated by transferring its prenylated Rab back to the donor membrane.</text>
</comment>